<feature type="region of interest" description="Disordered" evidence="1">
    <location>
        <begin position="418"/>
        <end position="449"/>
    </location>
</feature>
<gene>
    <name evidence="2" type="ORF">GN244_ATG03821</name>
    <name evidence="3" type="ORF">GN958_ATG16743</name>
</gene>
<feature type="region of interest" description="Disordered" evidence="1">
    <location>
        <begin position="20"/>
        <end position="39"/>
    </location>
</feature>
<dbReference type="Proteomes" id="UP000602510">
    <property type="component" value="Unassembled WGS sequence"/>
</dbReference>
<dbReference type="Proteomes" id="UP000704712">
    <property type="component" value="Unassembled WGS sequence"/>
</dbReference>
<comment type="caution">
    <text evidence="2">The sequence shown here is derived from an EMBL/GenBank/DDBJ whole genome shotgun (WGS) entry which is preliminary data.</text>
</comment>
<evidence type="ECO:0000313" key="4">
    <source>
        <dbReference type="Proteomes" id="UP000602510"/>
    </source>
</evidence>
<feature type="compositionally biased region" description="Polar residues" evidence="1">
    <location>
        <begin position="375"/>
        <end position="393"/>
    </location>
</feature>
<sequence>MQRKRSSVYNTGPAVSHYRPLFSGNTASQENGEPRNGFFGKFSKKDSFSDLRVEIDRELASRYGTHPGYLRSTSSIIRSSGITKTTAKAKPVATTANEPTVLAPSNTRQMLRRSAASAVRKKLFHAVEHSGQQRQNHKLQTQIEALRNLTSAPLCKTHTKPVKENFAADADASSTCQGIVSLARKNSGLQVPTRKPQNQDECISGVGIGPNRSASASILMANPAQSVASSNAPHPTPSVLVGGYRSSSVQLEVELVERLNEIGRSNLPEKTLSRTRACQSVLDNIVLQDEHYGRLLSRIRDEFSTYVDMTSRKSPIKSTNGKGAKTWCACEQDIFEFALIKQENTVMKKRVNSMQHELGSLQAALRQAKTGGSTGHSNQSSQNSIRETWSTECWSEDDQHQEDNLDDILLFPVEDVNQHHSRPQGVPKLSFDTLPPYSDDDEDEEVCTQ</sequence>
<keyword evidence="4" id="KW-1185">Reference proteome</keyword>
<dbReference type="EMBL" id="JAACNO010002339">
    <property type="protein sequence ID" value="KAF4134061.1"/>
    <property type="molecule type" value="Genomic_DNA"/>
</dbReference>
<dbReference type="AlphaFoldDB" id="A0A833TNT9"/>
<organism evidence="2 4">
    <name type="scientific">Phytophthora infestans</name>
    <name type="common">Potato late blight agent</name>
    <name type="synonym">Botrytis infestans</name>
    <dbReference type="NCBI Taxonomy" id="4787"/>
    <lineage>
        <taxon>Eukaryota</taxon>
        <taxon>Sar</taxon>
        <taxon>Stramenopiles</taxon>
        <taxon>Oomycota</taxon>
        <taxon>Peronosporomycetes</taxon>
        <taxon>Peronosporales</taxon>
        <taxon>Peronosporaceae</taxon>
        <taxon>Phytophthora</taxon>
    </lineage>
</organism>
<evidence type="ECO:0000313" key="2">
    <source>
        <dbReference type="EMBL" id="KAF4043946.1"/>
    </source>
</evidence>
<dbReference type="EMBL" id="WSZM01000079">
    <property type="protein sequence ID" value="KAF4043946.1"/>
    <property type="molecule type" value="Genomic_DNA"/>
</dbReference>
<accession>A0A833TNT9</accession>
<evidence type="ECO:0008006" key="5">
    <source>
        <dbReference type="Google" id="ProtNLM"/>
    </source>
</evidence>
<evidence type="ECO:0000313" key="3">
    <source>
        <dbReference type="EMBL" id="KAF4134061.1"/>
    </source>
</evidence>
<proteinExistence type="predicted"/>
<protein>
    <recommendedName>
        <fullName evidence="5">Translin-associated factor X-interacting protein 1 N-terminal domain-containing protein</fullName>
    </recommendedName>
</protein>
<feature type="region of interest" description="Disordered" evidence="1">
    <location>
        <begin position="366"/>
        <end position="397"/>
    </location>
</feature>
<evidence type="ECO:0000256" key="1">
    <source>
        <dbReference type="SAM" id="MobiDB-lite"/>
    </source>
</evidence>
<feature type="compositionally biased region" description="Acidic residues" evidence="1">
    <location>
        <begin position="438"/>
        <end position="449"/>
    </location>
</feature>
<reference evidence="2" key="1">
    <citation type="submission" date="2020-04" db="EMBL/GenBank/DDBJ databases">
        <title>Hybrid Assembly of Korean Phytophthora infestans isolates.</title>
        <authorList>
            <person name="Prokchorchik M."/>
            <person name="Lee Y."/>
            <person name="Seo J."/>
            <person name="Cho J.-H."/>
            <person name="Park Y.-E."/>
            <person name="Jang D.-C."/>
            <person name="Im J.-S."/>
            <person name="Choi J.-G."/>
            <person name="Park H.-J."/>
            <person name="Lee G.-B."/>
            <person name="Lee Y.-G."/>
            <person name="Hong S.-Y."/>
            <person name="Cho K."/>
            <person name="Sohn K.H."/>
        </authorList>
    </citation>
    <scope>NUCLEOTIDE SEQUENCE</scope>
    <source>
        <strain evidence="2">KR_1_A1</strain>
        <strain evidence="3">KR_2_A2</strain>
    </source>
</reference>
<name>A0A833TNT9_PHYIN</name>